<feature type="domain" description="MADF" evidence="2">
    <location>
        <begin position="14"/>
        <end position="111"/>
    </location>
</feature>
<dbReference type="Proteomes" id="UP001566132">
    <property type="component" value="Unassembled WGS sequence"/>
</dbReference>
<comment type="caution">
    <text evidence="3">The sequence shown here is derived from an EMBL/GenBank/DDBJ whole genome shotgun (WGS) entry which is preliminary data.</text>
</comment>
<dbReference type="PANTHER" id="PTHR21505">
    <property type="entry name" value="MADF DOMAIN-CONTAINING PROTEIN-RELATED"/>
    <property type="match status" value="1"/>
</dbReference>
<organism evidence="3 4">
    <name type="scientific">Hypothenemus hampei</name>
    <name type="common">Coffee berry borer</name>
    <dbReference type="NCBI Taxonomy" id="57062"/>
    <lineage>
        <taxon>Eukaryota</taxon>
        <taxon>Metazoa</taxon>
        <taxon>Ecdysozoa</taxon>
        <taxon>Arthropoda</taxon>
        <taxon>Hexapoda</taxon>
        <taxon>Insecta</taxon>
        <taxon>Pterygota</taxon>
        <taxon>Neoptera</taxon>
        <taxon>Endopterygota</taxon>
        <taxon>Coleoptera</taxon>
        <taxon>Polyphaga</taxon>
        <taxon>Cucujiformia</taxon>
        <taxon>Curculionidae</taxon>
        <taxon>Scolytinae</taxon>
        <taxon>Hypothenemus</taxon>
    </lineage>
</organism>
<dbReference type="AlphaFoldDB" id="A0ABD1E1T7"/>
<gene>
    <name evidence="3" type="ORF">ABEB36_014432</name>
</gene>
<dbReference type="PROSITE" id="PS51029">
    <property type="entry name" value="MADF"/>
    <property type="match status" value="1"/>
</dbReference>
<accession>A0ABD1E1T7</accession>
<reference evidence="3 4" key="1">
    <citation type="submission" date="2024-05" db="EMBL/GenBank/DDBJ databases">
        <title>Genetic variation in Jamaican populations of the coffee berry borer (Hypothenemus hampei).</title>
        <authorList>
            <person name="Errbii M."/>
            <person name="Myrie A."/>
        </authorList>
    </citation>
    <scope>NUCLEOTIDE SEQUENCE [LARGE SCALE GENOMIC DNA]</scope>
    <source>
        <strain evidence="3">JA-Hopewell-2020-01-JO</strain>
        <tissue evidence="3">Whole body</tissue>
    </source>
</reference>
<evidence type="ECO:0000313" key="4">
    <source>
        <dbReference type="Proteomes" id="UP001566132"/>
    </source>
</evidence>
<proteinExistence type="predicted"/>
<evidence type="ECO:0000256" key="1">
    <source>
        <dbReference type="SAM" id="MobiDB-lite"/>
    </source>
</evidence>
<dbReference type="EMBL" id="JBDJPC010000013">
    <property type="protein sequence ID" value="KAL1488632.1"/>
    <property type="molecule type" value="Genomic_DNA"/>
</dbReference>
<evidence type="ECO:0000259" key="2">
    <source>
        <dbReference type="PROSITE" id="PS51029"/>
    </source>
</evidence>
<protein>
    <recommendedName>
        <fullName evidence="2">MADF domain-containing protein</fullName>
    </recommendedName>
</protein>
<feature type="compositionally biased region" description="Polar residues" evidence="1">
    <location>
        <begin position="275"/>
        <end position="284"/>
    </location>
</feature>
<dbReference type="PANTHER" id="PTHR21505:SF8">
    <property type="entry name" value="DPT-YFP REPRESSOR BY OVEREXPRESSION, ISOFORM D-RELATED"/>
    <property type="match status" value="1"/>
</dbReference>
<sequence length="301" mass="34446">MSDLRQCSHEFLSEFIELYRSFPCLWKIKSKEYSDRDKKRQAYEILIRKYKEIDHAANKETIVKKNKFIANCVKELSKVNKSIRSGAGDEDIYKPSLWYFDLLSFLNDQETPRKSTSTIDDETDARIAEQEEEPLLSGDLQSLPASQTILPSARTASKKRKGQPDSTEQLVGLATEYFKRPETEEDILAKSWAMKLKKLLPDQRRFAEKIINDTLFEAEIGTLTRDGVPFVMQPRWSSSPSSSSTQLNYNWQRYPSSSYIAQSTYSSASDSPSSNGTYPPQTNENLEDANAADYFSKFTSL</sequence>
<feature type="compositionally biased region" description="Low complexity" evidence="1">
    <location>
        <begin position="265"/>
        <end position="274"/>
    </location>
</feature>
<name>A0ABD1E1T7_HYPHA</name>
<dbReference type="SMART" id="SM00595">
    <property type="entry name" value="MADF"/>
    <property type="match status" value="1"/>
</dbReference>
<keyword evidence="4" id="KW-1185">Reference proteome</keyword>
<evidence type="ECO:0000313" key="3">
    <source>
        <dbReference type="EMBL" id="KAL1488632.1"/>
    </source>
</evidence>
<feature type="region of interest" description="Disordered" evidence="1">
    <location>
        <begin position="265"/>
        <end position="286"/>
    </location>
</feature>
<dbReference type="Pfam" id="PF10545">
    <property type="entry name" value="MADF_DNA_bdg"/>
    <property type="match status" value="1"/>
</dbReference>
<dbReference type="InterPro" id="IPR006578">
    <property type="entry name" value="MADF-dom"/>
</dbReference>